<feature type="region of interest" description="Disordered" evidence="1">
    <location>
        <begin position="1269"/>
        <end position="1296"/>
    </location>
</feature>
<proteinExistence type="predicted"/>
<feature type="compositionally biased region" description="Acidic residues" evidence="1">
    <location>
        <begin position="1281"/>
        <end position="1291"/>
    </location>
</feature>
<dbReference type="InterPro" id="IPR001343">
    <property type="entry name" value="Hemolysn_Ca-bd"/>
</dbReference>
<accession>A0A8J7LWE1</accession>
<evidence type="ECO:0000256" key="1">
    <source>
        <dbReference type="SAM" id="MobiDB-lite"/>
    </source>
</evidence>
<dbReference type="PROSITE" id="PS00330">
    <property type="entry name" value="HEMOLYSIN_CALCIUM"/>
    <property type="match status" value="1"/>
</dbReference>
<evidence type="ECO:0000313" key="3">
    <source>
        <dbReference type="Proteomes" id="UP000619079"/>
    </source>
</evidence>
<dbReference type="RefSeq" id="WP_199024949.1">
    <property type="nucleotide sequence ID" value="NZ_JAELVR010000007.1"/>
</dbReference>
<dbReference type="InterPro" id="IPR018511">
    <property type="entry name" value="Hemolysin-typ_Ca-bd_CS"/>
</dbReference>
<dbReference type="GO" id="GO:0005509">
    <property type="term" value="F:calcium ion binding"/>
    <property type="evidence" value="ECO:0007669"/>
    <property type="project" value="InterPro"/>
</dbReference>
<protein>
    <submittedName>
        <fullName evidence="2">Uncharacterized protein</fullName>
    </submittedName>
</protein>
<name>A0A8J7LWE1_9RHOB</name>
<dbReference type="InterPro" id="IPR011049">
    <property type="entry name" value="Serralysin-like_metalloprot_C"/>
</dbReference>
<dbReference type="Proteomes" id="UP000619079">
    <property type="component" value="Unassembled WGS sequence"/>
</dbReference>
<reference evidence="2" key="1">
    <citation type="submission" date="2020-12" db="EMBL/GenBank/DDBJ databases">
        <title>Sedimentitalea sp. nov., isolated from sand in Incheon.</title>
        <authorList>
            <person name="Kim W."/>
        </authorList>
    </citation>
    <scope>NUCLEOTIDE SEQUENCE</scope>
    <source>
        <strain evidence="2">CAU 1593</strain>
    </source>
</reference>
<organism evidence="2 3">
    <name type="scientific">Sedimentitalea arenosa</name>
    <dbReference type="NCBI Taxonomy" id="2798803"/>
    <lineage>
        <taxon>Bacteria</taxon>
        <taxon>Pseudomonadati</taxon>
        <taxon>Pseudomonadota</taxon>
        <taxon>Alphaproteobacteria</taxon>
        <taxon>Rhodobacterales</taxon>
        <taxon>Paracoccaceae</taxon>
        <taxon>Sedimentitalea</taxon>
    </lineage>
</organism>
<sequence>MADDTGTTQPAFDATTTREDLEAALTQPGLQIPRIDAGGLVSVLLPEGTSIERPFLFDGDLVLLQPDGTLLVLSDLTGSTIVMLPGGTPVPGQRLLDAATPEDAWQELQDVATVPTHVLVHPGTPLASGEQQQVHPGDPLIGLPYNPLLPPTEYIQPLPYDRLYDGNDGGTPPGWIDVRLTAPLLYLETDGEVTVRFADRVLITDGLLDAGRFVETVEITVTGLPAGAIASDGQLIAAADGSQALVFSGSYADFQSLTLTLPTDFSTQSRSDLPEGPLSVSVLARTIEGYEANDTFRLVVLAEGDAWIDGSLVDDVADETDAATGLVPSALLVPEVTDADGSERLESLRLTIDGLPAGSTAASLALILPAGASTRFETDPATGAARLVIELTAAGVGDVAAAYDAIRLALPADFSTTNRNDLSDGATSLPLTLRLDIQSDEDRAATTDTPTDGTATATRIVDVDFSPDITLGGPRLVVVAEDGGQANSSVGVIADLGLQIAITDQDGSETADPSDPRFAATVEVILAGLPAGASVNVGSLSMQANGGVWTGTVAEAEALAVTLPGDYSGTILNLVTVRTPEGERQFVQGLRVTPEPDVDVSGAVVARETDAPVEVLLSDFVDLVVTDPSETLLGVDVRLPGLPPGTQALDAQGTPVGSLVDAGDGTFTFALDYDAASSGFALSDVRLVFPQDYSSTNPSVQLRAQLDVTTDQGQATGQVPLVIFAEGDAEITGNGLALQETDAPVQFRLADHFQPRATDIDGSEQVVRVAVAFASLPQGTLISRDGGQSFRPLSEVPNFVGTLAEYDQLVISLPTDFSTENPQTDLVLPISAITDEGGFAFAEQTITVAFELDVELAAPARITLPEDGDGGDGSGVTVDMAIDVRATDIDGSEDTTVVRIDFTGVPDGTGFSTGSYDAATGRWSGSMAQARDLALRLPGDYSGLIEAEIVALSPEGQTSTRQVIEITGTGDIDLDVAPITLVETDAALTVTPAASWQVAVSDGDANQPPETIDSVTLSLTNLPAGMVFLGAPPATIAYDAAAGGAFTFTGTLAQYQALQLQFPADFSTESRNDGLGAIDGTLRATSTEDAAGQQLPVQLTIEAEGDAWIDGSLVDDVADETDAATGLVPSALLVPEVTDADGSERLESLRLTIDGLPAGSTAASLALVLPAGASTRFETDPATGAARLVIELTAAGVGDVAAAYDAIRLALPADFSTTNRNDLSDGATSLPLTLRLDIQSDEDRAATTDTPTDGTATATRIVDVAAEGDLSTSGSGRIELTENDAPNDPDGDQTAQAPLEFRPIDAVQGAATDADGSEAVAEVDVTVSGLPTGTQYSLDGGQSFVAVQGATATLTGLSAAQYAQLVFRLPDDYATVADIVGTVRFVTDEAILSGEVDQDATDGIETVPFTVSVVSEQDIEITTADITVIEDLGQVIPLGLDAVVTDIDGSESITGINVTFDGLPAGDTTLTDGTILTGPSATWTGDDASLRALGVQSFPQHFSGVIDIAVKIVTDEGATAGATERMQLNVTPVAEPTIALSVDTGEAGVDGTAPDQFIVDEDGSFLLQISAQTPDRDGSEDLTEIVIDNLPAGWVPTSGGTVDLSLFESGAGLVQSATLSGTRLTITLNDGVQVFDAALRVVPLPDDDRDVETIVGNDLLATVTALDTATGLASDIATDVYGIDVNVDAIVDPLQLVVADGTTDESWNGAQLIGLGITDIGLTDTDGSETITGLDLTLDIATASTAFDASDPAQFILQVSDPSLAGFVTITDTGSTSDTARYRIEPAGGASSDQFSQAIEALEFQVPDRFSGVVEIDGTITWNETRTGDVENDTSDNFATQDFQITQTIAPRAEAELAASVFVLAADEVASGSLTEVSATIRNGSIAASDILTLLESTADGSGPGQVQSFVGLQATTPDVDGSEALETLVISNVPSAWISANVAGGDIQQAAFFSQDGSAPLDASEWAKLASATYDDATGEVTLTFTPGVTDFAAALQLTPSLYEDYDIDRAAGDPFTSAGDFFGEDLKIEVSVRDDNTAQTATETADATFDVDVDPVNNIAEILSVPVGNEQVIDDAGGVWQIPFSPTIEDVDGSETITAVILSNVPSVIAIYAEDPNDPSGPKIPALLTEVDSPPGFNTWSLELGQWQTAEARGIPTHFAGDTQIVIEVVTTESDGGNTRVTTLPETLRIEPVADGGTPTEIGVTDEDVAVQLTLDGNIIDNTGNSPGSPEAILDFVTITGIGPDAFGRVPRFFDGQPEPDTANPGQYLNEVVPNASGTLRLLPAVAENLWILPGQDSNDDIQLDIRVVYFETIQPSETKVGTGTLTVSLTGIADEPLVTVQIADPDSDPSSTISDADINAIYRPGDVQDGTPNADRVYGYAGTDTSPFELDMRVADDFLRSGVIDSAQMFAAADPLSGTMSEMMFAGQLDGSETLYFLITGVDPSVTFLGANPVDASGESYLVEASQLDSLQFVPNGVSDVTYYDMVFNAIVVEDDADLSGLTGATAEDRLQEIDALPGGSVVSRDFTIVVLPDGGPGPDNCTPDQDLPIPVLELIGSGDEDTQIALTVKLVPSPPYDSIDDLSSLPNGVVGDFGLAIELPPGASITSTVPGAVLFDPVTSTWVIDLAALGTDPNDPTQTAEQLLFTPPPHQSSPVNPFDPNDTFGPDDPYDSLDSLTYNAILNNITCGTVKQASGDFSITINPVVDGPLLGLIGSTDSFFEDTEFALRIRVDGVDGGEQLDGDVLVTFDTASFGQLLDASGNTLTGMDNGNGQIEFSVPESQLSLLRLIPAEHYSGPLDVTVTATSEDIDGSKKTSSITQTLNVIAVADTPFIDFDTTVLDPDTGQPFVDLTGPVPVITAIEDIPFTLGTVIDADSPDQDGSETVTIVLSGVPDFLTVSGPSGPGLIDNGDGSFTISSSVFPQISLVLNDEHARLPDSLDPSLPSEIRLTLAVNTLELSNSDGADFSTDFILKVRPDADMPILSAEAIPTTGVEDDPTEFILELVGTTPDRHETIDFEVVVPAGGSLLIDGVVQTPVGGVVTIPGGVGAVNPSTGNTFQPPSTVSFLPPPDFGGDVTLTVTAITTDADGIFTDTARSTPSDVVLQITPAPDLVLDVIDADVELDETDAPVDYLPSGDFDIQVTDVDGSETVDSVRYVINGVPDGTTYQVGAGASVPVSGMLDFTGTLADFQALTVTFPTDFATNGTPLDGTIDVTTNEGGNETGNFTIALSGELDLNVNVDVQPDAVPQTGTPIVVEFGIDAQVTDTQASPSETLDEVVVQFDQLPPSGTTASAGTLSGDRLTLTRGTQSAAEFALLVAALSITLPGSFADELTGTITVATNHGLSPAETFTISVNAQPDVSGPVDIRSTEPQFTILFDDLLVNASDPDQPLTVQNITSNDPDVALTILADRVEVEVPDAYVGTPILSYEIVDSGIGPAVSQATANLDINTLQMEASGSVTNPDGQTRDRMDDVTGAPGGTDTAKATGGNDAVILDATTPYVDIEAFDMLGGDDYVDLSGAASGFSVDLGDGDDIVLGGDSDDVLTGGAGADTLTGGLGQDVFRITDLADADTILDFESPTLPAGADGDQIDLSDLVALLPGETLADHVGYDNSTGLLSVDGTAAASVGAMGGGIADAVEVIFTNATGAQETAVI</sequence>
<dbReference type="SUPFAM" id="SSF51120">
    <property type="entry name" value="beta-Roll"/>
    <property type="match status" value="1"/>
</dbReference>
<evidence type="ECO:0000313" key="2">
    <source>
        <dbReference type="EMBL" id="MBJ6372066.1"/>
    </source>
</evidence>
<keyword evidence="3" id="KW-1185">Reference proteome</keyword>
<gene>
    <name evidence="2" type="ORF">JF290_11065</name>
</gene>
<dbReference type="EMBL" id="JAELVR010000007">
    <property type="protein sequence ID" value="MBJ6372066.1"/>
    <property type="molecule type" value="Genomic_DNA"/>
</dbReference>
<dbReference type="Pfam" id="PF00353">
    <property type="entry name" value="HemolysinCabind"/>
    <property type="match status" value="1"/>
</dbReference>
<comment type="caution">
    <text evidence="2">The sequence shown here is derived from an EMBL/GenBank/DDBJ whole genome shotgun (WGS) entry which is preliminary data.</text>
</comment>